<reference evidence="3" key="2">
    <citation type="submission" date="2012-08" db="EMBL/GenBank/DDBJ databases">
        <authorList>
            <person name="Choi T.-J."/>
        </authorList>
    </citation>
    <scope>NUCLEOTIDE SEQUENCE [LARGE SCALE GENOMIC DNA]</scope>
    <source>
        <strain evidence="3">K-LV1</strain>
    </source>
</reference>
<protein>
    <submittedName>
        <fullName evidence="2">ORF10</fullName>
    </submittedName>
    <submittedName>
        <fullName evidence="1">Wsv428</fullName>
    </submittedName>
</protein>
<name>K7WKC6_9VIRU</name>
<dbReference type="EMBL" id="MF768985">
    <property type="protein sequence ID" value="ATU84156.1"/>
    <property type="molecule type" value="Genomic_DNA"/>
</dbReference>
<sequence>MDTTPSSPNKSQFLLFLSAAFLCLLTDSVTASWIFLAHRALIDLSDNCSPYPKTAPLAVMGQ</sequence>
<reference evidence="2" key="3">
    <citation type="journal article" date="2018" name="Aquaculture">
        <title>Complete genome sequence of a white spot syndrome virus associated with a disease incursion in Australia.</title>
        <authorList>
            <person name="Oakey J."/>
            <person name="Smith C.S."/>
        </authorList>
    </citation>
    <scope>NUCLEOTIDE SEQUENCE [LARGE SCALE GENOMIC DNA]</scope>
    <source>
        <strain evidence="2">WSSV-AU</strain>
    </source>
</reference>
<evidence type="ECO:0000313" key="2">
    <source>
        <dbReference type="EMBL" id="ATU84156.1"/>
    </source>
</evidence>
<dbReference type="Proteomes" id="UP000277283">
    <property type="component" value="Segment"/>
</dbReference>
<organism evidence="1 3">
    <name type="scientific">White spot syndrome virus</name>
    <dbReference type="NCBI Taxonomy" id="342409"/>
    <lineage>
        <taxon>Viruses</taxon>
        <taxon>Viruses incertae sedis</taxon>
        <taxon>Naldaviricetes</taxon>
        <taxon>Nimaviridae</taxon>
        <taxon>Whispovirus</taxon>
    </lineage>
</organism>
<reference evidence="1" key="1">
    <citation type="submission" date="2012-08" db="EMBL/GenBank/DDBJ databases">
        <title>Cassytha pubescens and C. glabella (Lauraceae) are not disjunctly distributed between Australia and the Ryukyu Archipelago of Japan - evidence from morphological and molecular data.</title>
        <authorList>
            <person name="Kokubugata G."/>
            <person name="Nakamura K."/>
            <person name="Forster P.I."/>
            <person name="Wilson G.W."/>
            <person name="Holland A.E."/>
            <person name="Hirayama Y."/>
            <person name="Yokota M."/>
        </authorList>
    </citation>
    <scope>NUCLEOTIDE SEQUENCE</scope>
    <source>
        <strain evidence="1">K-LV1</strain>
    </source>
</reference>
<proteinExistence type="predicted"/>
<dbReference type="Proteomes" id="UP000267516">
    <property type="component" value="Segment"/>
</dbReference>
<dbReference type="EMBL" id="JX515788">
    <property type="protein sequence ID" value="AFX59805.1"/>
    <property type="molecule type" value="Genomic_DNA"/>
</dbReference>
<gene>
    <name evidence="1" type="ORF">wssv_04280</name>
</gene>
<evidence type="ECO:0000313" key="3">
    <source>
        <dbReference type="Proteomes" id="UP000277283"/>
    </source>
</evidence>
<accession>K7WKC6</accession>
<evidence type="ECO:0000313" key="1">
    <source>
        <dbReference type="EMBL" id="AFX59805.1"/>
    </source>
</evidence>